<evidence type="ECO:0000313" key="3">
    <source>
        <dbReference type="Proteomes" id="UP000199423"/>
    </source>
</evidence>
<dbReference type="OrthoDB" id="7931169at2"/>
<dbReference type="AlphaFoldDB" id="A0A1I7NS52"/>
<dbReference type="STRING" id="51670.SAMN04488557_3182"/>
<evidence type="ECO:0000313" key="2">
    <source>
        <dbReference type="EMBL" id="SFV37476.1"/>
    </source>
</evidence>
<proteinExistence type="predicted"/>
<dbReference type="EMBL" id="FPCH01000003">
    <property type="protein sequence ID" value="SFV37476.1"/>
    <property type="molecule type" value="Genomic_DNA"/>
</dbReference>
<keyword evidence="3" id="KW-1185">Reference proteome</keyword>
<feature type="region of interest" description="Disordered" evidence="1">
    <location>
        <begin position="166"/>
        <end position="191"/>
    </location>
</feature>
<reference evidence="3" key="1">
    <citation type="submission" date="2016-10" db="EMBL/GenBank/DDBJ databases">
        <authorList>
            <person name="Varghese N."/>
            <person name="Submissions S."/>
        </authorList>
    </citation>
    <scope>NUCLEOTIDE SEQUENCE [LARGE SCALE GENOMIC DNA]</scope>
    <source>
        <strain evidence="3">DSM 1565</strain>
    </source>
</reference>
<accession>A0A1I7NS52</accession>
<gene>
    <name evidence="2" type="ORF">SAMN04488557_3182</name>
</gene>
<protein>
    <submittedName>
        <fullName evidence="2">Uncharacterized protein</fullName>
    </submittedName>
</protein>
<evidence type="ECO:0000256" key="1">
    <source>
        <dbReference type="SAM" id="MobiDB-lite"/>
    </source>
</evidence>
<dbReference type="RefSeq" id="WP_092868693.1">
    <property type="nucleotide sequence ID" value="NZ_FPCH01000003.1"/>
</dbReference>
<dbReference type="Proteomes" id="UP000199423">
    <property type="component" value="Unassembled WGS sequence"/>
</dbReference>
<sequence length="191" mass="20493">MRNKSPKPNDGKAGDGKTGGEDTCAGHALGFPLRAELDFLPIENVTLDIFRCLCEVYTTGSAQPWEIAMKEAEAKLGPAEGPLLVARVTALLRALRSERKVGFSYLSIGCQHVSPDELSVSGLLKAARSGNESALDRGLKLLVEDPQAPARTQFAARALASMQSQHIASDANVRDESRASQKKTAPAHYLH</sequence>
<name>A0A1I7NS52_9HYPH</name>
<organism evidence="2 3">
    <name type="scientific">Hyphomicrobium facile</name>
    <dbReference type="NCBI Taxonomy" id="51670"/>
    <lineage>
        <taxon>Bacteria</taxon>
        <taxon>Pseudomonadati</taxon>
        <taxon>Pseudomonadota</taxon>
        <taxon>Alphaproteobacteria</taxon>
        <taxon>Hyphomicrobiales</taxon>
        <taxon>Hyphomicrobiaceae</taxon>
        <taxon>Hyphomicrobium</taxon>
    </lineage>
</organism>